<reference evidence="7 8" key="1">
    <citation type="submission" date="2019-02" db="EMBL/GenBank/DDBJ databases">
        <title>Deep-cultivation of Planctomycetes and their phenomic and genomic characterization uncovers novel biology.</title>
        <authorList>
            <person name="Wiegand S."/>
            <person name="Jogler M."/>
            <person name="Boedeker C."/>
            <person name="Pinto D."/>
            <person name="Vollmers J."/>
            <person name="Rivas-Marin E."/>
            <person name="Kohn T."/>
            <person name="Peeters S.H."/>
            <person name="Heuer A."/>
            <person name="Rast P."/>
            <person name="Oberbeckmann S."/>
            <person name="Bunk B."/>
            <person name="Jeske O."/>
            <person name="Meyerdierks A."/>
            <person name="Storesund J.E."/>
            <person name="Kallscheuer N."/>
            <person name="Luecker S."/>
            <person name="Lage O.M."/>
            <person name="Pohl T."/>
            <person name="Merkel B.J."/>
            <person name="Hornburger P."/>
            <person name="Mueller R.-W."/>
            <person name="Bruemmer F."/>
            <person name="Labrenz M."/>
            <person name="Spormann A.M."/>
            <person name="Op den Camp H."/>
            <person name="Overmann J."/>
            <person name="Amann R."/>
            <person name="Jetten M.S.M."/>
            <person name="Mascher T."/>
            <person name="Medema M.H."/>
            <person name="Devos D.P."/>
            <person name="Kaster A.-K."/>
            <person name="Ovreas L."/>
            <person name="Rohde M."/>
            <person name="Galperin M.Y."/>
            <person name="Jogler C."/>
        </authorList>
    </citation>
    <scope>NUCLEOTIDE SEQUENCE [LARGE SCALE GENOMIC DNA]</scope>
    <source>
        <strain evidence="7 8">Poly30</strain>
    </source>
</reference>
<dbReference type="RefSeq" id="WP_145205756.1">
    <property type="nucleotide sequence ID" value="NZ_CP036434.1"/>
</dbReference>
<comment type="similarity">
    <text evidence="2">Belongs to the GMC oxidoreductase family.</text>
</comment>
<dbReference type="Gene3D" id="3.50.50.60">
    <property type="entry name" value="FAD/NAD(P)-binding domain"/>
    <property type="match status" value="2"/>
</dbReference>
<evidence type="ECO:0000256" key="4">
    <source>
        <dbReference type="ARBA" id="ARBA00022827"/>
    </source>
</evidence>
<evidence type="ECO:0000256" key="2">
    <source>
        <dbReference type="ARBA" id="ARBA00010790"/>
    </source>
</evidence>
<dbReference type="Proteomes" id="UP000320390">
    <property type="component" value="Chromosome"/>
</dbReference>
<dbReference type="InterPro" id="IPR051473">
    <property type="entry name" value="P2Ox-like"/>
</dbReference>
<comment type="cofactor">
    <cofactor evidence="1">
        <name>FAD</name>
        <dbReference type="ChEBI" id="CHEBI:57692"/>
    </cofactor>
</comment>
<protein>
    <submittedName>
        <fullName evidence="7">Paromamine 6'-oxidase</fullName>
        <ecNumber evidence="7">1.1.3.43</ecNumber>
    </submittedName>
</protein>
<keyword evidence="4" id="KW-0274">FAD</keyword>
<dbReference type="EC" id="1.1.3.43" evidence="7"/>
<proteinExistence type="inferred from homology"/>
<gene>
    <name evidence="7" type="primary">neoG</name>
    <name evidence="7" type="ORF">Poly30_56850</name>
</gene>
<dbReference type="Pfam" id="PF05199">
    <property type="entry name" value="GMC_oxred_C"/>
    <property type="match status" value="1"/>
</dbReference>
<keyword evidence="3" id="KW-0285">Flavoprotein</keyword>
<evidence type="ECO:0000256" key="3">
    <source>
        <dbReference type="ARBA" id="ARBA00022630"/>
    </source>
</evidence>
<dbReference type="EMBL" id="CP036434">
    <property type="protein sequence ID" value="QDV10123.1"/>
    <property type="molecule type" value="Genomic_DNA"/>
</dbReference>
<organism evidence="7 8">
    <name type="scientific">Saltatorellus ferox</name>
    <dbReference type="NCBI Taxonomy" id="2528018"/>
    <lineage>
        <taxon>Bacteria</taxon>
        <taxon>Pseudomonadati</taxon>
        <taxon>Planctomycetota</taxon>
        <taxon>Planctomycetia</taxon>
        <taxon>Planctomycetia incertae sedis</taxon>
        <taxon>Saltatorellus</taxon>
    </lineage>
</organism>
<dbReference type="InterPro" id="IPR036188">
    <property type="entry name" value="FAD/NAD-bd_sf"/>
</dbReference>
<name>A0A518F1A9_9BACT</name>
<dbReference type="PANTHER" id="PTHR42784">
    <property type="entry name" value="PYRANOSE 2-OXIDASE"/>
    <property type="match status" value="1"/>
</dbReference>
<dbReference type="AlphaFoldDB" id="A0A518F1A9"/>
<dbReference type="GO" id="GO:0016614">
    <property type="term" value="F:oxidoreductase activity, acting on CH-OH group of donors"/>
    <property type="evidence" value="ECO:0007669"/>
    <property type="project" value="InterPro"/>
</dbReference>
<keyword evidence="5 7" id="KW-0560">Oxidoreductase</keyword>
<evidence type="ECO:0000256" key="5">
    <source>
        <dbReference type="ARBA" id="ARBA00023002"/>
    </source>
</evidence>
<accession>A0A518F1A9</accession>
<evidence type="ECO:0000313" key="7">
    <source>
        <dbReference type="EMBL" id="QDV10123.1"/>
    </source>
</evidence>
<dbReference type="OrthoDB" id="9787779at2"/>
<dbReference type="SUPFAM" id="SSF51905">
    <property type="entry name" value="FAD/NAD(P)-binding domain"/>
    <property type="match status" value="1"/>
</dbReference>
<dbReference type="InterPro" id="IPR007867">
    <property type="entry name" value="GMC_OxRtase_C"/>
</dbReference>
<dbReference type="PANTHER" id="PTHR42784:SF1">
    <property type="entry name" value="PYRANOSE 2-OXIDASE"/>
    <property type="match status" value="1"/>
</dbReference>
<sequence>MIRDLDQHDGDPPAYDVCIIGSGAAGGTVAAELVGSGLSVCVLESGVQRVTRRGDDLKKAHSRGIHVKDYSRERVLGGATTTWSGLSSPLDPADLQPRDFVEYSGWPLERAELLPLYEEAAERYRFPRLAAFTPEGFGALRAKGDLSPAWSVVEEKIFLAADDPQDFGKEVRQVYESDGADLWLDASVAELCGSGRTVTHADVRTRSGRQIALRARVFVVAAGGIENARLLLNSRDMCADGLGNERDQVGRYMMNHPKNYRGILHLARPVEELPYYFGFLSEGFAGYGGLRFPEGELARRGLMNSYVRLEPLFPWSDSEGIEALVLIAKRSKFFVDRMRKKSRTEVVELRDYAETGDDSDLQNQRRSLFGFVPLLFTILFDAPKVTRYLWSRVVSRKRPLIRRARLRNFMEMEPRPENRVTLSDEVDLLGKPLPLVLHDTTALDRRSLVELHAVLVEEFERAGVGRLETDLATAEPWPITQDASHHIGTTRMGTDPATSVVDPDLKLHGADNVHLAGASVFPTSGCANPTFTIVALSIRLARTLRQRYSESV</sequence>
<evidence type="ECO:0000259" key="6">
    <source>
        <dbReference type="Pfam" id="PF05199"/>
    </source>
</evidence>
<feature type="domain" description="Glucose-methanol-choline oxidoreductase C-terminal" evidence="6">
    <location>
        <begin position="414"/>
        <end position="536"/>
    </location>
</feature>
<keyword evidence="8" id="KW-1185">Reference proteome</keyword>
<evidence type="ECO:0000256" key="1">
    <source>
        <dbReference type="ARBA" id="ARBA00001974"/>
    </source>
</evidence>
<evidence type="ECO:0000313" key="8">
    <source>
        <dbReference type="Proteomes" id="UP000320390"/>
    </source>
</evidence>